<protein>
    <recommendedName>
        <fullName evidence="3">3,4-dihydroxy-2-butanone-4-phosphate synthase</fullName>
        <ecNumber evidence="3">4.1.99.12</ecNumber>
    </recommendedName>
</protein>
<dbReference type="InterPro" id="IPR017945">
    <property type="entry name" value="DHBP_synth_RibB-like_a/b_dom"/>
</dbReference>
<comment type="caution">
    <text evidence="4">The sequence shown here is derived from an EMBL/GenBank/DDBJ whole genome shotgun (WGS) entry which is preliminary data.</text>
</comment>
<comment type="pathway">
    <text evidence="2">Cofactor biosynthesis; riboflavin biosynthesis; 2-hydroxy-3-oxobutyl phosphate from D-ribulose 5-phosphate: step 1/1.</text>
</comment>
<keyword evidence="5" id="KW-1185">Reference proteome</keyword>
<dbReference type="Pfam" id="PF00926">
    <property type="entry name" value="DHBP_synthase"/>
    <property type="match status" value="1"/>
</dbReference>
<evidence type="ECO:0000256" key="3">
    <source>
        <dbReference type="ARBA" id="ARBA00012153"/>
    </source>
</evidence>
<dbReference type="EMBL" id="JACKTY010000031">
    <property type="protein sequence ID" value="MCV7228187.1"/>
    <property type="molecule type" value="Genomic_DNA"/>
</dbReference>
<dbReference type="SUPFAM" id="SSF55821">
    <property type="entry name" value="YrdC/RibB"/>
    <property type="match status" value="1"/>
</dbReference>
<evidence type="ECO:0000313" key="4">
    <source>
        <dbReference type="EMBL" id="MCV7228187.1"/>
    </source>
</evidence>
<name>A0ABT3CFG2_9MYCO</name>
<evidence type="ECO:0000313" key="5">
    <source>
        <dbReference type="Proteomes" id="UP001526201"/>
    </source>
</evidence>
<gene>
    <name evidence="4" type="ORF">H7J73_19425</name>
</gene>
<evidence type="ECO:0000256" key="2">
    <source>
        <dbReference type="ARBA" id="ARBA00004904"/>
    </source>
</evidence>
<organism evidence="4 5">
    <name type="scientific">Mycolicibacterium komossense</name>
    <dbReference type="NCBI Taxonomy" id="1779"/>
    <lineage>
        <taxon>Bacteria</taxon>
        <taxon>Bacillati</taxon>
        <taxon>Actinomycetota</taxon>
        <taxon>Actinomycetes</taxon>
        <taxon>Mycobacteriales</taxon>
        <taxon>Mycobacteriaceae</taxon>
        <taxon>Mycolicibacterium</taxon>
    </lineage>
</organism>
<proteinExistence type="predicted"/>
<evidence type="ECO:0000256" key="1">
    <source>
        <dbReference type="ARBA" id="ARBA00002284"/>
    </source>
</evidence>
<dbReference type="Gene3D" id="3.90.870.10">
    <property type="entry name" value="DHBP synthase"/>
    <property type="match status" value="1"/>
</dbReference>
<reference evidence="4 5" key="1">
    <citation type="journal article" date="2022" name="BMC Genomics">
        <title>Comparative genome analysis of mycobacteria focusing on tRNA and non-coding RNA.</title>
        <authorList>
            <person name="Behra P.R.K."/>
            <person name="Pettersson B.M.F."/>
            <person name="Ramesh M."/>
            <person name="Das S."/>
            <person name="Dasgupta S."/>
            <person name="Kirsebom L.A."/>
        </authorList>
    </citation>
    <scope>NUCLEOTIDE SEQUENCE [LARGE SCALE GENOMIC DNA]</scope>
    <source>
        <strain evidence="4 5">DSM 44078</strain>
    </source>
</reference>
<dbReference type="Proteomes" id="UP001526201">
    <property type="component" value="Unassembled WGS sequence"/>
</dbReference>
<comment type="function">
    <text evidence="1">Catalyzes the conversion of D-ribulose 5-phosphate to formate and 3,4-dihydroxy-2-butanone 4-phosphate.</text>
</comment>
<dbReference type="EC" id="4.1.99.12" evidence="3"/>
<accession>A0ABT3CFG2</accession>
<dbReference type="InterPro" id="IPR000422">
    <property type="entry name" value="DHBP_synthase_RibB"/>
</dbReference>
<sequence length="90" mass="8975">MPVDSGSRCPHAHVAVDASAGITTGISAADRAETIRLLSNSVSGPQDFIRPGHVLPVVAELIPSSATANVAPVLSSLAGASPPATPIKRA</sequence>